<dbReference type="GO" id="GO:0008241">
    <property type="term" value="F:peptidyl-dipeptidase activity"/>
    <property type="evidence" value="ECO:0007669"/>
    <property type="project" value="UniProtKB-EC"/>
</dbReference>
<evidence type="ECO:0000256" key="5">
    <source>
        <dbReference type="ARBA" id="ARBA00023049"/>
    </source>
</evidence>
<comment type="cofactor">
    <cofactor evidence="6">
        <name>Zn(2+)</name>
        <dbReference type="ChEBI" id="CHEBI:29105"/>
    </cofactor>
    <text evidence="6">Binds 1 zinc ion.</text>
</comment>
<feature type="domain" description="Peptidase M3A/M3B catalytic" evidence="7">
    <location>
        <begin position="231"/>
        <end position="299"/>
    </location>
</feature>
<dbReference type="SUPFAM" id="SSF55486">
    <property type="entry name" value="Metalloproteases ('zincins'), catalytic domain"/>
    <property type="match status" value="1"/>
</dbReference>
<comment type="similarity">
    <text evidence="6">Belongs to the peptidase M3 family.</text>
</comment>
<dbReference type="GO" id="GO:0006508">
    <property type="term" value="P:proteolysis"/>
    <property type="evidence" value="ECO:0007669"/>
    <property type="project" value="UniProtKB-KW"/>
</dbReference>
<dbReference type="GO" id="GO:0005829">
    <property type="term" value="C:cytosol"/>
    <property type="evidence" value="ECO:0007669"/>
    <property type="project" value="TreeGrafter"/>
</dbReference>
<dbReference type="GO" id="GO:0004180">
    <property type="term" value="F:carboxypeptidase activity"/>
    <property type="evidence" value="ECO:0007669"/>
    <property type="project" value="UniProtKB-KW"/>
</dbReference>
<dbReference type="PANTHER" id="PTHR43660:SF1">
    <property type="entry name" value="DIPEPTIDYL CARBOXYPEPTIDASE"/>
    <property type="match status" value="1"/>
</dbReference>
<keyword evidence="2 6" id="KW-0479">Metal-binding</keyword>
<protein>
    <submittedName>
        <fullName evidence="8">Dipeptidyl carboxypeptidase Dcp</fullName>
        <ecNumber evidence="8">3.4.15.5</ecNumber>
    </submittedName>
</protein>
<evidence type="ECO:0000256" key="1">
    <source>
        <dbReference type="ARBA" id="ARBA00022670"/>
    </source>
</evidence>
<reference evidence="8 9" key="1">
    <citation type="submission" date="2018-06" db="EMBL/GenBank/DDBJ databases">
        <authorList>
            <consortium name="Pathogen Informatics"/>
            <person name="Doyle S."/>
        </authorList>
    </citation>
    <scope>NUCLEOTIDE SEQUENCE [LARGE SCALE GENOMIC DNA]</scope>
    <source>
        <strain evidence="8 9">NCTC10313</strain>
    </source>
</reference>
<organism evidence="8 9">
    <name type="scientific">Klebsiella pneumoniae subsp. ozaenae</name>
    <dbReference type="NCBI Taxonomy" id="574"/>
    <lineage>
        <taxon>Bacteria</taxon>
        <taxon>Pseudomonadati</taxon>
        <taxon>Pseudomonadota</taxon>
        <taxon>Gammaproteobacteria</taxon>
        <taxon>Enterobacterales</taxon>
        <taxon>Enterobacteriaceae</taxon>
        <taxon>Klebsiella/Raoultella group</taxon>
        <taxon>Klebsiella</taxon>
        <taxon>Klebsiella pneumoniae complex</taxon>
    </lineage>
</organism>
<evidence type="ECO:0000256" key="6">
    <source>
        <dbReference type="RuleBase" id="RU003435"/>
    </source>
</evidence>
<dbReference type="PANTHER" id="PTHR43660">
    <property type="entry name" value="DIPEPTIDYL CARBOXYPEPTIDASE"/>
    <property type="match status" value="1"/>
</dbReference>
<evidence type="ECO:0000313" key="9">
    <source>
        <dbReference type="Proteomes" id="UP000254487"/>
    </source>
</evidence>
<dbReference type="InterPro" id="IPR001567">
    <property type="entry name" value="Pept_M3A_M3B_dom"/>
</dbReference>
<keyword evidence="4 6" id="KW-0862">Zinc</keyword>
<dbReference type="GO" id="GO:0004222">
    <property type="term" value="F:metalloendopeptidase activity"/>
    <property type="evidence" value="ECO:0007669"/>
    <property type="project" value="InterPro"/>
</dbReference>
<evidence type="ECO:0000259" key="7">
    <source>
        <dbReference type="Pfam" id="PF01432"/>
    </source>
</evidence>
<dbReference type="Pfam" id="PF01432">
    <property type="entry name" value="Peptidase_M3"/>
    <property type="match status" value="1"/>
</dbReference>
<accession>A0A377ZP42</accession>
<gene>
    <name evidence="8" type="primary">dcp_2</name>
    <name evidence="8" type="ORF">NCTC10313_03782</name>
</gene>
<dbReference type="Proteomes" id="UP000254487">
    <property type="component" value="Unassembled WGS sequence"/>
</dbReference>
<dbReference type="EMBL" id="UGLW01000003">
    <property type="protein sequence ID" value="STU78571.1"/>
    <property type="molecule type" value="Genomic_DNA"/>
</dbReference>
<keyword evidence="8" id="KW-0121">Carboxypeptidase</keyword>
<keyword evidence="5 6" id="KW-0482">Metalloprotease</keyword>
<proteinExistence type="inferred from homology"/>
<dbReference type="InterPro" id="IPR045090">
    <property type="entry name" value="Pept_M3A_M3B"/>
</dbReference>
<dbReference type="EC" id="3.4.15.5" evidence="8"/>
<name>A0A377ZP42_KLEPO</name>
<evidence type="ECO:0000256" key="2">
    <source>
        <dbReference type="ARBA" id="ARBA00022723"/>
    </source>
</evidence>
<dbReference type="Gene3D" id="1.10.1370.40">
    <property type="match status" value="1"/>
</dbReference>
<evidence type="ECO:0000313" key="8">
    <source>
        <dbReference type="EMBL" id="STU78571.1"/>
    </source>
</evidence>
<keyword evidence="1 6" id="KW-0645">Protease</keyword>
<evidence type="ECO:0000256" key="3">
    <source>
        <dbReference type="ARBA" id="ARBA00022801"/>
    </source>
</evidence>
<evidence type="ECO:0000256" key="4">
    <source>
        <dbReference type="ARBA" id="ARBA00022833"/>
    </source>
</evidence>
<keyword evidence="3 6" id="KW-0378">Hydrolase</keyword>
<dbReference type="GO" id="GO:0046872">
    <property type="term" value="F:metal ion binding"/>
    <property type="evidence" value="ECO:0007669"/>
    <property type="project" value="UniProtKB-UniRule"/>
</dbReference>
<sequence length="303" mass="33470">MSERNPFFSVSTLPYQAPPFDVIDDSHYRPAFDEGVRQQRAEIRAIIDNPQPASFANTLEALEQSGQLLARVTRVFFAMAGAHTNPYIQSLDEQFSAELAELGNDIWLNAALFQRVNSVYEQRDALALDSESYRLLTLTWQRFVHAGATLAPEQQAALRTLNTEAATLQSQFQQRLLGAAKSGGLVVDYRHQLAGLSDEEIAAAADAARERGLSDRWLLTLTNTTQQPQLLALRDRQTRENLFAAGWTRNQQGDEHDTRALVLRLAAIRAQQAELLGAADYASWALTDQMAASPAEALALCAG</sequence>
<dbReference type="AlphaFoldDB" id="A0A377ZP42"/>